<sequence length="149" mass="16745">MTLKEKIHQTCMELVQQKIDALQKNLHDLSDSAGNETKRTAGDKHETALAMLQIEQENNSRQLKEVLQQKAALEKLDPHLQTEMVVRGSLVETNKGFFYMSLGLGKLKVDEQLVFAVSPDAPLGKLMLMKKVGDAFQFNNTAYEILSVE</sequence>
<organism evidence="1 2">
    <name type="scientific">Lacibacter luteus</name>
    <dbReference type="NCBI Taxonomy" id="2508719"/>
    <lineage>
        <taxon>Bacteria</taxon>
        <taxon>Pseudomonadati</taxon>
        <taxon>Bacteroidota</taxon>
        <taxon>Chitinophagia</taxon>
        <taxon>Chitinophagales</taxon>
        <taxon>Chitinophagaceae</taxon>
        <taxon>Lacibacter</taxon>
    </lineage>
</organism>
<dbReference type="OrthoDB" id="667380at2"/>
<dbReference type="AlphaFoldDB" id="A0A4Q1CJB4"/>
<gene>
    <name evidence="1" type="ORF">ESA94_07890</name>
</gene>
<dbReference type="Proteomes" id="UP000290204">
    <property type="component" value="Unassembled WGS sequence"/>
</dbReference>
<accession>A0A4Q1CJB4</accession>
<reference evidence="1 2" key="1">
    <citation type="submission" date="2019-01" db="EMBL/GenBank/DDBJ databases">
        <title>Lacibacter sp. strain TTM-7.</title>
        <authorList>
            <person name="Chen W.-M."/>
        </authorList>
    </citation>
    <scope>NUCLEOTIDE SEQUENCE [LARGE SCALE GENOMIC DNA]</scope>
    <source>
        <strain evidence="1 2">TTM-7</strain>
    </source>
</reference>
<evidence type="ECO:0000313" key="2">
    <source>
        <dbReference type="Proteomes" id="UP000290204"/>
    </source>
</evidence>
<comment type="caution">
    <text evidence="1">The sequence shown here is derived from an EMBL/GenBank/DDBJ whole genome shotgun (WGS) entry which is preliminary data.</text>
</comment>
<proteinExistence type="predicted"/>
<evidence type="ECO:0000313" key="1">
    <source>
        <dbReference type="EMBL" id="RXK60382.1"/>
    </source>
</evidence>
<dbReference type="RefSeq" id="WP_129130342.1">
    <property type="nucleotide sequence ID" value="NZ_SDHW01000002.1"/>
</dbReference>
<dbReference type="EMBL" id="SDHW01000002">
    <property type="protein sequence ID" value="RXK60382.1"/>
    <property type="molecule type" value="Genomic_DNA"/>
</dbReference>
<evidence type="ECO:0008006" key="3">
    <source>
        <dbReference type="Google" id="ProtNLM"/>
    </source>
</evidence>
<protein>
    <recommendedName>
        <fullName evidence="3">3-oxoacyl-ACP synthase</fullName>
    </recommendedName>
</protein>
<keyword evidence="2" id="KW-1185">Reference proteome</keyword>
<name>A0A4Q1CJB4_9BACT</name>